<organism evidence="2 3">
    <name type="scientific">Nisaea acidiphila</name>
    <dbReference type="NCBI Taxonomy" id="1862145"/>
    <lineage>
        <taxon>Bacteria</taxon>
        <taxon>Pseudomonadati</taxon>
        <taxon>Pseudomonadota</taxon>
        <taxon>Alphaproteobacteria</taxon>
        <taxon>Rhodospirillales</taxon>
        <taxon>Thalassobaculaceae</taxon>
        <taxon>Nisaea</taxon>
    </lineage>
</organism>
<evidence type="ECO:0000313" key="3">
    <source>
        <dbReference type="Proteomes" id="UP001060336"/>
    </source>
</evidence>
<keyword evidence="3" id="KW-1185">Reference proteome</keyword>
<protein>
    <submittedName>
        <fullName evidence="2">Uncharacterized protein</fullName>
    </submittedName>
</protein>
<dbReference type="KEGG" id="naci:NUH88_14190"/>
<evidence type="ECO:0000256" key="1">
    <source>
        <dbReference type="SAM" id="SignalP"/>
    </source>
</evidence>
<dbReference type="AlphaFoldDB" id="A0A9J7AN02"/>
<dbReference type="RefSeq" id="WP_257767066.1">
    <property type="nucleotide sequence ID" value="NZ_CP102480.1"/>
</dbReference>
<name>A0A9J7AN02_9PROT</name>
<dbReference type="EMBL" id="CP102480">
    <property type="protein sequence ID" value="UUX48559.1"/>
    <property type="molecule type" value="Genomic_DNA"/>
</dbReference>
<reference evidence="2" key="1">
    <citation type="submission" date="2022-08" db="EMBL/GenBank/DDBJ databases">
        <title>Nisaea acidiphila sp. nov., isolated from a marine algal debris and emended description of the genus Nisaea Urios et al. 2008.</title>
        <authorList>
            <person name="Kwon K."/>
        </authorList>
    </citation>
    <scope>NUCLEOTIDE SEQUENCE</scope>
    <source>
        <strain evidence="2">MEBiC11861</strain>
    </source>
</reference>
<accession>A0A9J7AN02</accession>
<feature type="chain" id="PRO_5039928160" evidence="1">
    <location>
        <begin position="28"/>
        <end position="430"/>
    </location>
</feature>
<dbReference type="Proteomes" id="UP001060336">
    <property type="component" value="Chromosome"/>
</dbReference>
<proteinExistence type="predicted"/>
<sequence>MPDRTICAVFSLAAALAVFLAPDLSSASDGGPAVRFVDENIPKFRAKKEMIAEYGARYDVLHNRLIERNRAGEDLPCSTQILNEVGWWIKYSTERETVERRLDDLERSLAPDYRDQSAARKQSAEDGSWGGCYEPWFFRAWNSVDPLREVLLSGERPEYPLHFLKEVETPELIAARLRGLIVSRPAKDGRNNRKELNLTVTGLGQLLWLPLFEDVVSEIVPRAALGAALIEVMDEEWQDPETGYWGAWYEADDGRIVKTEDLSITFHIVSYRSGDVPRREKLIETLFLTRERPYPYGWQDRGTQNTHHTYDVVRIIELVWPDLDAYQRARARAEIVIILSRALRIALQQDGSFDPAPYNSVAEAYYFGVSLLDAAGYLDPEKRFWAEKWKFEARTRTRARIIARLEELDSDAPMAKAALRKLYKSPEQAF</sequence>
<evidence type="ECO:0000313" key="2">
    <source>
        <dbReference type="EMBL" id="UUX48559.1"/>
    </source>
</evidence>
<feature type="signal peptide" evidence="1">
    <location>
        <begin position="1"/>
        <end position="27"/>
    </location>
</feature>
<keyword evidence="1" id="KW-0732">Signal</keyword>
<gene>
    <name evidence="2" type="ORF">NUH88_14190</name>
</gene>